<keyword evidence="7 8" id="KW-0472">Membrane</keyword>
<reference evidence="10 11" key="1">
    <citation type="submission" date="2020-08" db="EMBL/GenBank/DDBJ databases">
        <title>Sequencing the genomes of 1000 actinobacteria strains.</title>
        <authorList>
            <person name="Klenk H.-P."/>
        </authorList>
    </citation>
    <scope>NUCLEOTIDE SEQUENCE [LARGE SCALE GENOMIC DNA]</scope>
    <source>
        <strain evidence="10 11">DSM 43851</strain>
    </source>
</reference>
<dbReference type="AlphaFoldDB" id="A0A7W9KIM2"/>
<keyword evidence="6" id="KW-0051">Antiviral defense</keyword>
<evidence type="ECO:0000256" key="4">
    <source>
        <dbReference type="ARBA" id="ARBA00022741"/>
    </source>
</evidence>
<comment type="caution">
    <text evidence="10">The sequence shown here is derived from an EMBL/GenBank/DDBJ whole genome shotgun (WGS) entry which is preliminary data.</text>
</comment>
<evidence type="ECO:0000256" key="2">
    <source>
        <dbReference type="ARBA" id="ARBA00022475"/>
    </source>
</evidence>
<evidence type="ECO:0000259" key="9">
    <source>
        <dbReference type="Pfam" id="PF18967"/>
    </source>
</evidence>
<keyword evidence="4" id="KW-0547">Nucleotide-binding</keyword>
<gene>
    <name evidence="10" type="ORF">BJ998_004164</name>
</gene>
<keyword evidence="5 8" id="KW-1133">Transmembrane helix</keyword>
<dbReference type="InterPro" id="IPR043760">
    <property type="entry name" value="PycTM_dom"/>
</dbReference>
<feature type="transmembrane region" description="Helical" evidence="8">
    <location>
        <begin position="173"/>
        <end position="194"/>
    </location>
</feature>
<evidence type="ECO:0000256" key="8">
    <source>
        <dbReference type="SAM" id="Phobius"/>
    </source>
</evidence>
<evidence type="ECO:0000256" key="3">
    <source>
        <dbReference type="ARBA" id="ARBA00022692"/>
    </source>
</evidence>
<dbReference type="RefSeq" id="WP_184864029.1">
    <property type="nucleotide sequence ID" value="NZ_BAAAWY010000001.1"/>
</dbReference>
<comment type="subcellular location">
    <subcellularLocation>
        <location evidence="1">Cell membrane</location>
    </subcellularLocation>
</comment>
<evidence type="ECO:0000256" key="7">
    <source>
        <dbReference type="ARBA" id="ARBA00023136"/>
    </source>
</evidence>
<evidence type="ECO:0000313" key="10">
    <source>
        <dbReference type="EMBL" id="MBB5892968.1"/>
    </source>
</evidence>
<keyword evidence="11" id="KW-1185">Reference proteome</keyword>
<proteinExistence type="predicted"/>
<evidence type="ECO:0000256" key="5">
    <source>
        <dbReference type="ARBA" id="ARBA00022989"/>
    </source>
</evidence>
<organism evidence="10 11">
    <name type="scientific">Kutzneria kofuensis</name>
    <dbReference type="NCBI Taxonomy" id="103725"/>
    <lineage>
        <taxon>Bacteria</taxon>
        <taxon>Bacillati</taxon>
        <taxon>Actinomycetota</taxon>
        <taxon>Actinomycetes</taxon>
        <taxon>Pseudonocardiales</taxon>
        <taxon>Pseudonocardiaceae</taxon>
        <taxon>Kutzneria</taxon>
    </lineage>
</organism>
<dbReference type="Pfam" id="PF18967">
    <property type="entry name" value="PycTM"/>
    <property type="match status" value="1"/>
</dbReference>
<evidence type="ECO:0000313" key="11">
    <source>
        <dbReference type="Proteomes" id="UP000585638"/>
    </source>
</evidence>
<evidence type="ECO:0000256" key="6">
    <source>
        <dbReference type="ARBA" id="ARBA00023118"/>
    </source>
</evidence>
<feature type="transmembrane region" description="Helical" evidence="8">
    <location>
        <begin position="41"/>
        <end position="61"/>
    </location>
</feature>
<sequence>MPVPIAQPVADSRVDATQLLELLKWHIDRYDRLRSSTSTRASILLSANTVLLTGMILLANYRLQQQATHPIGGLDLAVAATLVVAVVLNAASITSCVNAIAARKTTRSLHREEIPDRFLFNWGDTIRTVDGFTSFSTKVASLETNAILGHATAELWTDILQHRRRHRHLRQGVSLFRFDVPAFLIFATLTLLAIL</sequence>
<dbReference type="Proteomes" id="UP000585638">
    <property type="component" value="Unassembled WGS sequence"/>
</dbReference>
<protein>
    <recommendedName>
        <fullName evidence="9">Pycsar effector protein domain-containing protein</fullName>
    </recommendedName>
</protein>
<keyword evidence="3 8" id="KW-0812">Transmembrane</keyword>
<feature type="domain" description="Pycsar effector protein" evidence="9">
    <location>
        <begin position="26"/>
        <end position="189"/>
    </location>
</feature>
<dbReference type="EMBL" id="JACHIR010000001">
    <property type="protein sequence ID" value="MBB5892968.1"/>
    <property type="molecule type" value="Genomic_DNA"/>
</dbReference>
<evidence type="ECO:0000256" key="1">
    <source>
        <dbReference type="ARBA" id="ARBA00004236"/>
    </source>
</evidence>
<keyword evidence="2" id="KW-1003">Cell membrane</keyword>
<feature type="transmembrane region" description="Helical" evidence="8">
    <location>
        <begin position="76"/>
        <end position="101"/>
    </location>
</feature>
<accession>A0A7W9KIM2</accession>
<name>A0A7W9KIM2_9PSEU</name>